<keyword evidence="11" id="KW-1185">Reference proteome</keyword>
<evidence type="ECO:0000256" key="4">
    <source>
        <dbReference type="PIRNR" id="PIRNR031924"/>
    </source>
</evidence>
<evidence type="ECO:0000256" key="3">
    <source>
        <dbReference type="ARBA" id="ARBA00022729"/>
    </source>
</evidence>
<proteinExistence type="predicted"/>
<feature type="chain" id="PRO_5005845766" evidence="7">
    <location>
        <begin position="20"/>
        <end position="545"/>
    </location>
</feature>
<evidence type="ECO:0000256" key="7">
    <source>
        <dbReference type="SAM" id="SignalP"/>
    </source>
</evidence>
<dbReference type="Gene3D" id="3.40.720.10">
    <property type="entry name" value="Alkaline Phosphatase, subunit A"/>
    <property type="match status" value="1"/>
</dbReference>
<dbReference type="CDD" id="cd16016">
    <property type="entry name" value="AP-SPAP"/>
    <property type="match status" value="1"/>
</dbReference>
<evidence type="ECO:0000256" key="6">
    <source>
        <dbReference type="PIRSR" id="PIRSR031924-51"/>
    </source>
</evidence>
<reference evidence="8 10" key="1">
    <citation type="submission" date="2015-07" db="EMBL/GenBank/DDBJ databases">
        <title>Genome of Polaribacter dokdonenesis DSW-5, isolated from seawater off Dokdo in Korea.</title>
        <authorList>
            <person name="Yoon K."/>
            <person name="Song J.Y."/>
            <person name="Kim J.F."/>
        </authorList>
    </citation>
    <scope>NUCLEOTIDE SEQUENCE [LARGE SCALE GENOMIC DNA]</scope>
    <source>
        <strain evidence="8 10">DSW-5</strain>
    </source>
</reference>
<feature type="binding site" evidence="6">
    <location>
        <begin position="159"/>
        <end position="161"/>
    </location>
    <ligand>
        <name>substrate</name>
    </ligand>
</feature>
<dbReference type="InterPro" id="IPR002591">
    <property type="entry name" value="Phosphodiest/P_Trfase"/>
</dbReference>
<dbReference type="Pfam" id="PF01663">
    <property type="entry name" value="Phosphodiest"/>
    <property type="match status" value="1"/>
</dbReference>
<accession>A0A0N0CEU1</accession>
<reference evidence="9 11" key="2">
    <citation type="submission" date="2016-10" db="EMBL/GenBank/DDBJ databases">
        <authorList>
            <person name="Varghese N."/>
            <person name="Submissions S."/>
        </authorList>
    </citation>
    <scope>NUCLEOTIDE SEQUENCE [LARGE SCALE GENOMIC DNA]</scope>
    <source>
        <strain evidence="9 11">DSW-5</strain>
    </source>
</reference>
<dbReference type="Proteomes" id="UP000183071">
    <property type="component" value="Unassembled WGS sequence"/>
</dbReference>
<evidence type="ECO:0000313" key="8">
    <source>
        <dbReference type="EMBL" id="KOY50870.1"/>
    </source>
</evidence>
<dbReference type="Gene3D" id="3.30.1360.150">
    <property type="match status" value="1"/>
</dbReference>
<dbReference type="InterPro" id="IPR017850">
    <property type="entry name" value="Alkaline_phosphatase_core_sf"/>
</dbReference>
<dbReference type="SUPFAM" id="SSF53649">
    <property type="entry name" value="Alkaline phosphatase-like"/>
    <property type="match status" value="1"/>
</dbReference>
<dbReference type="InterPro" id="IPR026263">
    <property type="entry name" value="Alkaline_phosphatase_prok"/>
</dbReference>
<keyword evidence="1 5" id="KW-0597">Phosphoprotein</keyword>
<protein>
    <submittedName>
        <fullName evidence="8">Putative alkaline phosphatase</fullName>
    </submittedName>
    <submittedName>
        <fullName evidence="9">Type I phosphodiesterase / nucleotide pyrophosphatase</fullName>
    </submittedName>
</protein>
<dbReference type="EMBL" id="FNUE01000001">
    <property type="protein sequence ID" value="SEE24057.1"/>
    <property type="molecule type" value="Genomic_DNA"/>
</dbReference>
<keyword evidence="3 7" id="KW-0732">Signal</keyword>
<dbReference type="NCBIfam" id="NF042991">
    <property type="entry name" value="alk_phos_PafA"/>
    <property type="match status" value="1"/>
</dbReference>
<evidence type="ECO:0000256" key="1">
    <source>
        <dbReference type="ARBA" id="ARBA00022553"/>
    </source>
</evidence>
<evidence type="ECO:0000256" key="2">
    <source>
        <dbReference type="ARBA" id="ARBA00022723"/>
    </source>
</evidence>
<gene>
    <name evidence="8" type="ORF">I602_430</name>
    <name evidence="9" type="ORF">SAMN05444353_1354</name>
</gene>
<dbReference type="EMBL" id="LGBR01000001">
    <property type="protein sequence ID" value="KOY50870.1"/>
    <property type="molecule type" value="Genomic_DNA"/>
</dbReference>
<dbReference type="STRING" id="1300348.I602_430"/>
<feature type="active site" description="Phosphothreonine intermediate" evidence="5">
    <location>
        <position position="77"/>
    </location>
</feature>
<dbReference type="RefSeq" id="WP_053973126.1">
    <property type="nucleotide sequence ID" value="NZ_FNUE01000001.1"/>
</dbReference>
<organism evidence="8 10">
    <name type="scientific">Polaribacter dokdonensis DSW-5</name>
    <dbReference type="NCBI Taxonomy" id="1300348"/>
    <lineage>
        <taxon>Bacteria</taxon>
        <taxon>Pseudomonadati</taxon>
        <taxon>Bacteroidota</taxon>
        <taxon>Flavobacteriia</taxon>
        <taxon>Flavobacteriales</taxon>
        <taxon>Flavobacteriaceae</taxon>
    </lineage>
</organism>
<sequence>MKKSILYLLTSLFFLSFTANETKKNKPKLVIGIVIDQMRYDYLTRFSDRFSEDGFKRLLNDGFSLENAHYNLIPTYTAVGHATIYSGTTPNNHGIISNNWYDKFLNKTIYCVDDDNYETIGNNGKAGKKSPHRLFTSTLGDQLKLHQVSKGKSIGIAIKDRSAILPAGHTANGAYWFDGGNEGKFISSSFYMTELPHWVNTFNLSGKANSYLLKPWKTLFDINTYVNSIADDNKFEGLFRGETTPTFPHNIPQLRNQNGNYSILKGIPEGNTLTVDFAKAAILGEKLGKSNHTDFLAISFSSTDYIGHQYGPASVEIEDTYLKLDRDLANFFKFLDNKVGKDNYTLFLTADHAAVHVPSYLQSLKIPAHYLKINQLRDSISSITKKYFNSVEFVNNISNYQIFLNKEKIEALGFSKNQVADKIVSELENLEGIYKAVTAKTLQTNHFSEGLMNSLQNGYNQKLSGDVMLIPYPATLSRSKTGTSHGSGYSYDTHIPIIFYGKGIKKGVSKKRYEIIDIAPTLANLLGIEAPNSSTGKIVTEALKN</sequence>
<dbReference type="PANTHER" id="PTHR10151">
    <property type="entry name" value="ECTONUCLEOTIDE PYROPHOSPHATASE/PHOSPHODIESTERASE"/>
    <property type="match status" value="1"/>
</dbReference>
<dbReference type="PATRIC" id="fig|1300348.6.peg.429"/>
<dbReference type="OrthoDB" id="9766127at2"/>
<keyword evidence="2 4" id="KW-0479">Metal-binding</keyword>
<dbReference type="PIRSF" id="PIRSF031924">
    <property type="entry name" value="Pi-irrepressible_AP"/>
    <property type="match status" value="1"/>
</dbReference>
<feature type="signal peptide" evidence="7">
    <location>
        <begin position="1"/>
        <end position="19"/>
    </location>
</feature>
<comment type="caution">
    <text evidence="8">The sequence shown here is derived from an EMBL/GenBank/DDBJ whole genome shotgun (WGS) entry which is preliminary data.</text>
</comment>
<dbReference type="GO" id="GO:0004035">
    <property type="term" value="F:alkaline phosphatase activity"/>
    <property type="evidence" value="ECO:0007669"/>
    <property type="project" value="InterPro"/>
</dbReference>
<dbReference type="AlphaFoldDB" id="A0A0N0CEU1"/>
<evidence type="ECO:0000313" key="11">
    <source>
        <dbReference type="Proteomes" id="UP000183071"/>
    </source>
</evidence>
<dbReference type="PANTHER" id="PTHR10151:SF120">
    <property type="entry name" value="BIS(5'-ADENOSYL)-TRIPHOSPHATASE"/>
    <property type="match status" value="1"/>
</dbReference>
<evidence type="ECO:0000256" key="5">
    <source>
        <dbReference type="PIRSR" id="PIRSR031924-50"/>
    </source>
</evidence>
<evidence type="ECO:0000313" key="10">
    <source>
        <dbReference type="Proteomes" id="UP000037716"/>
    </source>
</evidence>
<dbReference type="Proteomes" id="UP000037716">
    <property type="component" value="Unassembled WGS sequence"/>
</dbReference>
<evidence type="ECO:0000313" key="9">
    <source>
        <dbReference type="EMBL" id="SEE24057.1"/>
    </source>
</evidence>
<name>A0A0N0CEU1_9FLAO</name>
<dbReference type="GO" id="GO:0046872">
    <property type="term" value="F:metal ion binding"/>
    <property type="evidence" value="ECO:0007669"/>
    <property type="project" value="UniProtKB-KW"/>
</dbReference>
<feature type="binding site" evidence="6">
    <location>
        <position position="98"/>
    </location>
    <ligand>
        <name>substrate</name>
    </ligand>
</feature>